<comment type="caution">
    <text evidence="1">The sequence shown here is derived from an EMBL/GenBank/DDBJ whole genome shotgun (WGS) entry which is preliminary data.</text>
</comment>
<gene>
    <name evidence="1" type="ORF">KUF71_023598</name>
</gene>
<keyword evidence="1" id="KW-0808">Transferase</keyword>
<dbReference type="GO" id="GO:0032259">
    <property type="term" value="P:methylation"/>
    <property type="evidence" value="ECO:0007669"/>
    <property type="project" value="UniProtKB-KW"/>
</dbReference>
<evidence type="ECO:0000313" key="2">
    <source>
        <dbReference type="Proteomes" id="UP001219518"/>
    </source>
</evidence>
<dbReference type="AlphaFoldDB" id="A0AAE1H3C4"/>
<dbReference type="Proteomes" id="UP001219518">
    <property type="component" value="Unassembled WGS sequence"/>
</dbReference>
<dbReference type="EMBL" id="JAHWGI010000358">
    <property type="protein sequence ID" value="KAK3914185.1"/>
    <property type="molecule type" value="Genomic_DNA"/>
</dbReference>
<keyword evidence="1" id="KW-0489">Methyltransferase</keyword>
<protein>
    <submittedName>
        <fullName evidence="1">Ribosomal RNA small subunit methyltransferase H</fullName>
    </submittedName>
</protein>
<sequence>MGQTFQNLEARILKHLFTEYQEIPGASFRAMNRHLSVALSLGTLWRRGLMCRVFFGVHQRSGEKTDENHLLPHMLHI</sequence>
<proteinExistence type="predicted"/>
<dbReference type="GO" id="GO:0008168">
    <property type="term" value="F:methyltransferase activity"/>
    <property type="evidence" value="ECO:0007669"/>
    <property type="project" value="UniProtKB-KW"/>
</dbReference>
<reference evidence="1" key="2">
    <citation type="journal article" date="2023" name="BMC Genomics">
        <title>Pest status, molecular evolution, and epigenetic factors derived from the genome assembly of Frankliniella fusca, a thysanopteran phytovirus vector.</title>
        <authorList>
            <person name="Catto M.A."/>
            <person name="Labadie P.E."/>
            <person name="Jacobson A.L."/>
            <person name="Kennedy G.G."/>
            <person name="Srinivasan R."/>
            <person name="Hunt B.G."/>
        </authorList>
    </citation>
    <scope>NUCLEOTIDE SEQUENCE</scope>
    <source>
        <strain evidence="1">PL_HMW_Pooled</strain>
    </source>
</reference>
<reference evidence="1" key="1">
    <citation type="submission" date="2021-07" db="EMBL/GenBank/DDBJ databases">
        <authorList>
            <person name="Catto M.A."/>
            <person name="Jacobson A."/>
            <person name="Kennedy G."/>
            <person name="Labadie P."/>
            <person name="Hunt B.G."/>
            <person name="Srinivasan R."/>
        </authorList>
    </citation>
    <scope>NUCLEOTIDE SEQUENCE</scope>
    <source>
        <strain evidence="1">PL_HMW_Pooled</strain>
        <tissue evidence="1">Head</tissue>
    </source>
</reference>
<name>A0AAE1H3C4_9NEOP</name>
<organism evidence="1 2">
    <name type="scientific">Frankliniella fusca</name>
    <dbReference type="NCBI Taxonomy" id="407009"/>
    <lineage>
        <taxon>Eukaryota</taxon>
        <taxon>Metazoa</taxon>
        <taxon>Ecdysozoa</taxon>
        <taxon>Arthropoda</taxon>
        <taxon>Hexapoda</taxon>
        <taxon>Insecta</taxon>
        <taxon>Pterygota</taxon>
        <taxon>Neoptera</taxon>
        <taxon>Paraneoptera</taxon>
        <taxon>Thysanoptera</taxon>
        <taxon>Terebrantia</taxon>
        <taxon>Thripoidea</taxon>
        <taxon>Thripidae</taxon>
        <taxon>Frankliniella</taxon>
    </lineage>
</organism>
<keyword evidence="2" id="KW-1185">Reference proteome</keyword>
<evidence type="ECO:0000313" key="1">
    <source>
        <dbReference type="EMBL" id="KAK3914185.1"/>
    </source>
</evidence>
<accession>A0AAE1H3C4</accession>